<evidence type="ECO:0000256" key="1">
    <source>
        <dbReference type="SAM" id="MobiDB-lite"/>
    </source>
</evidence>
<protein>
    <submittedName>
        <fullName evidence="2">Uncharacterized protein</fullName>
    </submittedName>
</protein>
<gene>
    <name evidence="2" type="ORF">TOPH_02866</name>
</gene>
<evidence type="ECO:0000313" key="3">
    <source>
        <dbReference type="Proteomes" id="UP000036947"/>
    </source>
</evidence>
<feature type="region of interest" description="Disordered" evidence="1">
    <location>
        <begin position="25"/>
        <end position="49"/>
    </location>
</feature>
<dbReference type="OrthoDB" id="10253553at2759"/>
<accession>A0A0L0NF92</accession>
<organism evidence="2 3">
    <name type="scientific">Tolypocladium ophioglossoides (strain CBS 100239)</name>
    <name type="common">Snaketongue truffleclub</name>
    <name type="synonym">Elaphocordyceps ophioglossoides</name>
    <dbReference type="NCBI Taxonomy" id="1163406"/>
    <lineage>
        <taxon>Eukaryota</taxon>
        <taxon>Fungi</taxon>
        <taxon>Dikarya</taxon>
        <taxon>Ascomycota</taxon>
        <taxon>Pezizomycotina</taxon>
        <taxon>Sordariomycetes</taxon>
        <taxon>Hypocreomycetidae</taxon>
        <taxon>Hypocreales</taxon>
        <taxon>Ophiocordycipitaceae</taxon>
        <taxon>Tolypocladium</taxon>
    </lineage>
</organism>
<dbReference type="EMBL" id="LFRF01000005">
    <property type="protein sequence ID" value="KND92771.1"/>
    <property type="molecule type" value="Genomic_DNA"/>
</dbReference>
<evidence type="ECO:0000313" key="2">
    <source>
        <dbReference type="EMBL" id="KND92771.1"/>
    </source>
</evidence>
<reference evidence="2 3" key="1">
    <citation type="journal article" date="2015" name="BMC Genomics">
        <title>The genome of the truffle-parasite Tolypocladium ophioglossoides and the evolution of antifungal peptaibiotics.</title>
        <authorList>
            <person name="Quandt C.A."/>
            <person name="Bushley K.E."/>
            <person name="Spatafora J.W."/>
        </authorList>
    </citation>
    <scope>NUCLEOTIDE SEQUENCE [LARGE SCALE GENOMIC DNA]</scope>
    <source>
        <strain evidence="2 3">CBS 100239</strain>
    </source>
</reference>
<comment type="caution">
    <text evidence="2">The sequence shown here is derived from an EMBL/GenBank/DDBJ whole genome shotgun (WGS) entry which is preliminary data.</text>
</comment>
<keyword evidence="3" id="KW-1185">Reference proteome</keyword>
<sequence>MGLTAASGLVNRNGPGGAAASLAESIVKPADGKARQLKAGGMETRTAED</sequence>
<dbReference type="Proteomes" id="UP000036947">
    <property type="component" value="Unassembled WGS sequence"/>
</dbReference>
<proteinExistence type="predicted"/>
<name>A0A0L0NF92_TOLOC</name>
<dbReference type="AlphaFoldDB" id="A0A0L0NF92"/>